<protein>
    <recommendedName>
        <fullName evidence="4">Type III effector protein</fullName>
    </recommendedName>
</protein>
<reference evidence="2 3" key="1">
    <citation type="submission" date="2019-09" db="EMBL/GenBank/DDBJ databases">
        <authorList>
            <person name="Depoorter E."/>
        </authorList>
    </citation>
    <scope>NUCLEOTIDE SEQUENCE [LARGE SCALE GENOMIC DNA]</scope>
    <source>
        <strain evidence="2">LMG 24066</strain>
    </source>
</reference>
<comment type="caution">
    <text evidence="2">The sequence shown here is derived from an EMBL/GenBank/DDBJ whole genome shotgun (WGS) entry which is preliminary data.</text>
</comment>
<feature type="region of interest" description="Disordered" evidence="1">
    <location>
        <begin position="1188"/>
        <end position="1249"/>
    </location>
</feature>
<feature type="compositionally biased region" description="Polar residues" evidence="1">
    <location>
        <begin position="1217"/>
        <end position="1242"/>
    </location>
</feature>
<dbReference type="EMBL" id="CABVPX010000045">
    <property type="protein sequence ID" value="VWC39746.1"/>
    <property type="molecule type" value="Genomic_DNA"/>
</dbReference>
<name>A0A9Q9SQR5_9BURK</name>
<proteinExistence type="predicted"/>
<evidence type="ECO:0000313" key="3">
    <source>
        <dbReference type="Proteomes" id="UP000494172"/>
    </source>
</evidence>
<accession>A0A9Q9SQR5</accession>
<evidence type="ECO:0008006" key="4">
    <source>
        <dbReference type="Google" id="ProtNLM"/>
    </source>
</evidence>
<evidence type="ECO:0000313" key="2">
    <source>
        <dbReference type="EMBL" id="VWC39746.1"/>
    </source>
</evidence>
<dbReference type="Proteomes" id="UP000494172">
    <property type="component" value="Unassembled WGS sequence"/>
</dbReference>
<dbReference type="AlphaFoldDB" id="A0A9Q9SQR5"/>
<dbReference type="RefSeq" id="WP_174994486.1">
    <property type="nucleotide sequence ID" value="NZ_CABVPX010000045.1"/>
</dbReference>
<evidence type="ECO:0000256" key="1">
    <source>
        <dbReference type="SAM" id="MobiDB-lite"/>
    </source>
</evidence>
<sequence length="1265" mass="135646">MKLTSMMARIRRTDADEGHGVPQRLQEAGQRAQASTSIPGALRNLVDTATARRQAAAARGMSDGELNAMLENPGLNGRGVRTAYREALARNNATRTRDAARQSVDVTTAENEPVHAIELEVLAAPGTETPPPAVARPDGAVIHPDSGALDATRLQQTVNALVAALPDIPADIANGHPRVVALRNRLAQQLSEIGNAAEATRAHPERQHLAVRDGFARAADTSRKLARDLDSSAVKRNAGDGGAASAREYDLFSALMTELKRTHLSAAAPDLMAHYTGREAERLERVAHGIGQGVSGPNVVTSTGASLGYSNGIGNVTGSASGGHTVFSDDDRDVLFFPSAGATVQGGVGTEISGWAARINGQASYSGGGTYFEHADLKDLLALVANRDANRSTITSAGPNTRKLEHGRQRIMAAVSQLFGRNYVSEPGRPYFLADKKLEKGFNGVKLALLATELDEALHRNDDAPRFDEIIQAAYPAVGDVVRQRVADRERLPLATRRDVPVSVAYADRAVAFRNATLGVDARLGRSTGDSENIGAKGAFDLLARGELMQFFVESASAPHQILDLSHYKDLKATLAVHRQLDALCSDVPPAALELYGMTRERLQGEHGTDPLPAALAHDEALYGDEASIPSQFHDVIRHPTAAHLERAGAEAEALQQLYLTFIEDAATVLARGDRFLPRAATERLEAERGHAFARINDEIWHGRYPEADALAHPDTFVSASYASISLALGAVGTHIGIAKERLSLDASENNRAAVTRADGSYARTRELLDNVYLPMKHYDVQKNGPLEEQGKWQRWHGVVRGTAAGGATINAMGALLGHWNKSLGPVDVTNETGSLTLSAEAKFLYADHQINPIRAGKFWQITLTANGGKPLAGAALGMAVRKALNQLNEALATDEPKVDSAEIARQMQGLVFDASEGSTIVMKFRQPPELSAKSTHLQYVRVLHNQNAGLNESLTIPTPAGLFTPGISHADSSQGFVGEIMGSDLSYLILQHPRLAAVLDHPDAATPEGLKARFDANPRVRNGYFATPSTVVDTIERYAVFLDAKAQATRHGTRIEDAPKVNEFFRMLASEPFSRVADHARRTQLNAPGAAANGGWPSPDSDASWADDVDLTGIDLAAARARLAAAGSIDERTTYLCGEGRPLLDAYAKIVGNMREINAGTLFHAEPRPHGFRTVLRDTIKPLRESAAIRTAPRRDTQHDVTDPPPARLPPVDDTASVSSVARTETPAGTDTSSVAQTDTRATARDEPEQFIRDFGYLGGIIRA</sequence>
<gene>
    <name evidence="2" type="ORF">BAR24066_06880</name>
</gene>
<organism evidence="2 3">
    <name type="scientific">Burkholderia arboris</name>
    <dbReference type="NCBI Taxonomy" id="488730"/>
    <lineage>
        <taxon>Bacteria</taxon>
        <taxon>Pseudomonadati</taxon>
        <taxon>Pseudomonadota</taxon>
        <taxon>Betaproteobacteria</taxon>
        <taxon>Burkholderiales</taxon>
        <taxon>Burkholderiaceae</taxon>
        <taxon>Burkholderia</taxon>
        <taxon>Burkholderia cepacia complex</taxon>
    </lineage>
</organism>
<feature type="compositionally biased region" description="Basic and acidic residues" evidence="1">
    <location>
        <begin position="1194"/>
        <end position="1203"/>
    </location>
</feature>